<evidence type="ECO:0000259" key="8">
    <source>
        <dbReference type="Pfam" id="PF02771"/>
    </source>
</evidence>
<dbReference type="SUPFAM" id="SSF56645">
    <property type="entry name" value="Acyl-CoA dehydrogenase NM domain-like"/>
    <property type="match status" value="1"/>
</dbReference>
<dbReference type="PANTHER" id="PTHR10909">
    <property type="entry name" value="ELECTRON TRANSPORT OXIDOREDUCTASE"/>
    <property type="match status" value="1"/>
</dbReference>
<dbReference type="EC" id="1.3.3.6" evidence="10"/>
<keyword evidence="3" id="KW-0285">Flavoprotein</keyword>
<evidence type="ECO:0000259" key="9">
    <source>
        <dbReference type="Pfam" id="PF22924"/>
    </source>
</evidence>
<feature type="domain" description="Acyl-CoA dehydrogenase/oxidase N-terminal" evidence="8">
    <location>
        <begin position="205"/>
        <end position="277"/>
    </location>
</feature>
<dbReference type="Pfam" id="PF01756">
    <property type="entry name" value="ACOX"/>
    <property type="match status" value="1"/>
</dbReference>
<organism evidence="10 11">
    <name type="scientific">Neolewinella antarctica</name>
    <dbReference type="NCBI Taxonomy" id="442734"/>
    <lineage>
        <taxon>Bacteria</taxon>
        <taxon>Pseudomonadati</taxon>
        <taxon>Bacteroidota</taxon>
        <taxon>Saprospiria</taxon>
        <taxon>Saprospirales</taxon>
        <taxon>Lewinellaceae</taxon>
        <taxon>Neolewinella</taxon>
    </lineage>
</organism>
<name>A0ABX0XBA5_9BACT</name>
<dbReference type="Gene3D" id="1.20.140.10">
    <property type="entry name" value="Butyryl-CoA Dehydrogenase, subunit A, domain 3"/>
    <property type="match status" value="2"/>
</dbReference>
<protein>
    <submittedName>
        <fullName evidence="10">Acyl-CoA oxidase</fullName>
        <ecNumber evidence="10">1.3.3.6</ecNumber>
    </submittedName>
</protein>
<evidence type="ECO:0000256" key="3">
    <source>
        <dbReference type="ARBA" id="ARBA00022630"/>
    </source>
</evidence>
<dbReference type="InterPro" id="IPR037069">
    <property type="entry name" value="AcylCoA_DH/ox_N_sf"/>
</dbReference>
<evidence type="ECO:0000256" key="5">
    <source>
        <dbReference type="ARBA" id="ARBA00023002"/>
    </source>
</evidence>
<gene>
    <name evidence="10" type="ORF">GGR27_002061</name>
</gene>
<dbReference type="PIRSF" id="PIRSF000168">
    <property type="entry name" value="Acyl-CoA_oxidase"/>
    <property type="match status" value="1"/>
</dbReference>
<proteinExistence type="inferred from homology"/>
<comment type="caution">
    <text evidence="10">The sequence shown here is derived from an EMBL/GenBank/DDBJ whole genome shotgun (WGS) entry which is preliminary data.</text>
</comment>
<dbReference type="Gene3D" id="2.40.110.10">
    <property type="entry name" value="Butyryl-CoA Dehydrogenase, subunit A, domain 2"/>
    <property type="match status" value="1"/>
</dbReference>
<evidence type="ECO:0000256" key="2">
    <source>
        <dbReference type="ARBA" id="ARBA00006288"/>
    </source>
</evidence>
<feature type="domain" description="Acyl-CoA oxidase/dehydrogenase middle" evidence="7">
    <location>
        <begin position="287"/>
        <end position="395"/>
    </location>
</feature>
<dbReference type="SUPFAM" id="SSF47203">
    <property type="entry name" value="Acyl-CoA dehydrogenase C-terminal domain-like"/>
    <property type="match status" value="2"/>
</dbReference>
<evidence type="ECO:0000313" key="10">
    <source>
        <dbReference type="EMBL" id="NJC26551.1"/>
    </source>
</evidence>
<comment type="cofactor">
    <cofactor evidence="1">
        <name>FAD</name>
        <dbReference type="ChEBI" id="CHEBI:57692"/>
    </cofactor>
</comment>
<accession>A0ABX0XBA5</accession>
<keyword evidence="5 10" id="KW-0560">Oxidoreductase</keyword>
<keyword evidence="4" id="KW-0274">FAD</keyword>
<dbReference type="Pfam" id="PF02771">
    <property type="entry name" value="Acyl-CoA_dh_N"/>
    <property type="match status" value="1"/>
</dbReference>
<dbReference type="EMBL" id="JAATJH010000003">
    <property type="protein sequence ID" value="NJC26551.1"/>
    <property type="molecule type" value="Genomic_DNA"/>
</dbReference>
<sequence length="775" mass="85814">MGADLQSNTQLSPGIQAMLPILYAAWADRHLNVKEIYSLRKRAGKLDFLTDDDKGILLRWSDPAVPPSRETFQQWQTLGRNAAEQLPADKAASLAELGIILGQAAAGENTARAGYWEEQIEPLLEIERGLGGVEPDTYRGLFPRYDEREKLDEAIEEASVDPAEFQAVLDGGYAGILKQMKDILTRPVFERKTLPVKEEYRLRVLEWCKILGQEGIGALAFPKAYGGEDDMGEYAYAFEALGYHDLSLTIKFGVQFGLWGGAIANLGTKRHHDKYLYDTGDMTLPGCFAMTETGHGSNVRGLETTAVYDPETKELIVHSPSVAAGKEYIGNAMHSRMAAVFCQLIVNGESQGVHAVVVPIRNEAGETLPGIRVEDNGYKMGLNGVDNGRLWFTNVRVPVDNLLDKFGGVTETGTYHSEIENPSRRFFTMLGTLVGGRVCVPRAGMSGAKSALAIAVRYGLRRRQFAADPLKAETIIMDYPNQQRRLIPLVAKAYVVQFGLDYLLDRYVDRTEEDMREIEAMAAGLKSYATWFTTAAIQECREATGGKGYLSENRFAALKADTDIFTTFEGDNTVLMQLVAKSLLSDFQKSFKEDGNYAVLRYMGRRMQTIVMEQNAYTVRQTDRDHLTSRAFFQSAFEFRERRLTSTLAQRLRAYIKNGMSAHEAGLQCQTHMIEAAEAYVEALVLEKALARVQGLSDGNAAKAVLKKVIQLFALHTIEGHRGWYLESGYILGNKSKAIRTAVDVLCGELRPEVGSLVDGFGIPDQLLGAPIAVV</sequence>
<evidence type="ECO:0000313" key="11">
    <source>
        <dbReference type="Proteomes" id="UP000770785"/>
    </source>
</evidence>
<dbReference type="InterPro" id="IPR006091">
    <property type="entry name" value="Acyl-CoA_Oxase/DH_mid-dom"/>
</dbReference>
<feature type="domain" description="Acyl-CoA oxidase C-alpha1" evidence="9">
    <location>
        <begin position="431"/>
        <end position="584"/>
    </location>
</feature>
<dbReference type="Pfam" id="PF22924">
    <property type="entry name" value="ACOX_C_alpha1"/>
    <property type="match status" value="1"/>
</dbReference>
<evidence type="ECO:0000259" key="7">
    <source>
        <dbReference type="Pfam" id="PF02770"/>
    </source>
</evidence>
<dbReference type="GO" id="GO:0003997">
    <property type="term" value="F:acyl-CoA oxidase activity"/>
    <property type="evidence" value="ECO:0007669"/>
    <property type="project" value="UniProtKB-EC"/>
</dbReference>
<keyword evidence="11" id="KW-1185">Reference proteome</keyword>
<reference evidence="10 11" key="1">
    <citation type="submission" date="2020-03" db="EMBL/GenBank/DDBJ databases">
        <title>Genomic Encyclopedia of Type Strains, Phase IV (KMG-IV): sequencing the most valuable type-strain genomes for metagenomic binning, comparative biology and taxonomic classification.</title>
        <authorList>
            <person name="Goeker M."/>
        </authorList>
    </citation>
    <scope>NUCLEOTIDE SEQUENCE [LARGE SCALE GENOMIC DNA]</scope>
    <source>
        <strain evidence="10 11">DSM 105096</strain>
    </source>
</reference>
<dbReference type="Pfam" id="PF02770">
    <property type="entry name" value="Acyl-CoA_dh_M"/>
    <property type="match status" value="1"/>
</dbReference>
<dbReference type="RefSeq" id="WP_168037323.1">
    <property type="nucleotide sequence ID" value="NZ_JAATJH010000003.1"/>
</dbReference>
<dbReference type="InterPro" id="IPR046373">
    <property type="entry name" value="Acyl-CoA_Oxase/DH_mid-dom_sf"/>
</dbReference>
<dbReference type="InterPro" id="IPR002655">
    <property type="entry name" value="Acyl-CoA_oxidase_C"/>
</dbReference>
<dbReference type="Proteomes" id="UP000770785">
    <property type="component" value="Unassembled WGS sequence"/>
</dbReference>
<dbReference type="InterPro" id="IPR036250">
    <property type="entry name" value="AcylCo_DH-like_C"/>
</dbReference>
<dbReference type="InterPro" id="IPR013786">
    <property type="entry name" value="AcylCoA_DH/ox_N"/>
</dbReference>
<dbReference type="InterPro" id="IPR009100">
    <property type="entry name" value="AcylCoA_DH/oxidase_NM_dom_sf"/>
</dbReference>
<evidence type="ECO:0000259" key="6">
    <source>
        <dbReference type="Pfam" id="PF01756"/>
    </source>
</evidence>
<feature type="domain" description="Acyl-CoA oxidase C-terminal" evidence="6">
    <location>
        <begin position="635"/>
        <end position="773"/>
    </location>
</feature>
<comment type="similarity">
    <text evidence="2">Belongs to the acyl-CoA oxidase family.</text>
</comment>
<evidence type="ECO:0000256" key="4">
    <source>
        <dbReference type="ARBA" id="ARBA00022827"/>
    </source>
</evidence>
<evidence type="ECO:0000256" key="1">
    <source>
        <dbReference type="ARBA" id="ARBA00001974"/>
    </source>
</evidence>
<dbReference type="InterPro" id="IPR012258">
    <property type="entry name" value="Acyl-CoA_oxidase"/>
</dbReference>
<dbReference type="Gene3D" id="1.10.540.10">
    <property type="entry name" value="Acyl-CoA dehydrogenase/oxidase, N-terminal domain"/>
    <property type="match status" value="1"/>
</dbReference>
<dbReference type="InterPro" id="IPR055060">
    <property type="entry name" value="ACOX_C_alpha1"/>
</dbReference>